<keyword evidence="2" id="KW-0732">Signal</keyword>
<feature type="transmembrane region" description="Helical" evidence="1">
    <location>
        <begin position="55"/>
        <end position="79"/>
    </location>
</feature>
<comment type="caution">
    <text evidence="3">The sequence shown here is derived from an EMBL/GenBank/DDBJ whole genome shotgun (WGS) entry which is preliminary data.</text>
</comment>
<keyword evidence="1" id="KW-0472">Membrane</keyword>
<evidence type="ECO:0000256" key="1">
    <source>
        <dbReference type="SAM" id="Phobius"/>
    </source>
</evidence>
<dbReference type="Pfam" id="PF10853">
    <property type="entry name" value="DUF2650"/>
    <property type="match status" value="1"/>
</dbReference>
<evidence type="ECO:0000313" key="4">
    <source>
        <dbReference type="Proteomes" id="UP000614601"/>
    </source>
</evidence>
<proteinExistence type="predicted"/>
<dbReference type="EMBL" id="CAJFCW020000001">
    <property type="protein sequence ID" value="CAG9083112.1"/>
    <property type="molecule type" value="Genomic_DNA"/>
</dbReference>
<protein>
    <submittedName>
        <fullName evidence="3">Uncharacterized protein</fullName>
    </submittedName>
</protein>
<reference evidence="3" key="1">
    <citation type="submission" date="2020-09" db="EMBL/GenBank/DDBJ databases">
        <authorList>
            <person name="Kikuchi T."/>
        </authorList>
    </citation>
    <scope>NUCLEOTIDE SEQUENCE</scope>
    <source>
        <strain evidence="3">SH1</strain>
    </source>
</reference>
<keyword evidence="1" id="KW-1133">Transmembrane helix</keyword>
<dbReference type="PANTHER" id="PTHR34149:SF9">
    <property type="entry name" value="PROTEIN CBG09996"/>
    <property type="match status" value="1"/>
</dbReference>
<dbReference type="Proteomes" id="UP000783686">
    <property type="component" value="Unassembled WGS sequence"/>
</dbReference>
<dbReference type="AlphaFoldDB" id="A0A811JU33"/>
<dbReference type="Proteomes" id="UP000614601">
    <property type="component" value="Unassembled WGS sequence"/>
</dbReference>
<dbReference type="PANTHER" id="PTHR34149">
    <property type="entry name" value="PROTEIN CBG11905-RELATED"/>
    <property type="match status" value="1"/>
</dbReference>
<accession>A0A811JU33</accession>
<name>A0A811JU33_9BILA</name>
<evidence type="ECO:0000313" key="3">
    <source>
        <dbReference type="EMBL" id="CAD5206784.1"/>
    </source>
</evidence>
<gene>
    <name evidence="3" type="ORF">BOKJ2_LOCUS1468</name>
</gene>
<organism evidence="3 4">
    <name type="scientific">Bursaphelenchus okinawaensis</name>
    <dbReference type="NCBI Taxonomy" id="465554"/>
    <lineage>
        <taxon>Eukaryota</taxon>
        <taxon>Metazoa</taxon>
        <taxon>Ecdysozoa</taxon>
        <taxon>Nematoda</taxon>
        <taxon>Chromadorea</taxon>
        <taxon>Rhabditida</taxon>
        <taxon>Tylenchina</taxon>
        <taxon>Tylenchomorpha</taxon>
        <taxon>Aphelenchoidea</taxon>
        <taxon>Aphelenchoididae</taxon>
        <taxon>Bursaphelenchus</taxon>
    </lineage>
</organism>
<feature type="chain" id="PRO_5036408212" evidence="2">
    <location>
        <begin position="17"/>
        <end position="85"/>
    </location>
</feature>
<evidence type="ECO:0000256" key="2">
    <source>
        <dbReference type="SAM" id="SignalP"/>
    </source>
</evidence>
<keyword evidence="1" id="KW-0812">Transmembrane</keyword>
<keyword evidence="4" id="KW-1185">Reference proteome</keyword>
<feature type="signal peptide" evidence="2">
    <location>
        <begin position="1"/>
        <end position="16"/>
    </location>
</feature>
<dbReference type="EMBL" id="CAJFDH010000001">
    <property type="protein sequence ID" value="CAD5206784.1"/>
    <property type="molecule type" value="Genomic_DNA"/>
</dbReference>
<dbReference type="InterPro" id="IPR022559">
    <property type="entry name" value="SUP-1-like"/>
</dbReference>
<sequence>MHWVVLAAVLAPCLHANLFYLESDERCVRDQCPQADYFHYYNCNETRCDFHLQPWLFAVVAFIVISFLLSLVCTLLNCICCSDRR</sequence>
<dbReference type="OrthoDB" id="5825942at2759"/>